<dbReference type="EMBL" id="JAUZMY010000027">
    <property type="protein sequence ID" value="MEE2040264.1"/>
    <property type="molecule type" value="Genomic_DNA"/>
</dbReference>
<name>A0ABU7KDF1_9ACTN</name>
<dbReference type="InterPro" id="IPR001031">
    <property type="entry name" value="Thioesterase"/>
</dbReference>
<protein>
    <submittedName>
        <fullName evidence="3">Thioesterase domain-containing protein</fullName>
    </submittedName>
</protein>
<proteinExistence type="predicted"/>
<feature type="region of interest" description="Disordered" evidence="1">
    <location>
        <begin position="1"/>
        <end position="31"/>
    </location>
</feature>
<comment type="caution">
    <text evidence="3">The sequence shown here is derived from an EMBL/GenBank/DDBJ whole genome shotgun (WGS) entry which is preliminary data.</text>
</comment>
<dbReference type="Gene3D" id="3.40.50.1820">
    <property type="entry name" value="alpha/beta hydrolase"/>
    <property type="match status" value="1"/>
</dbReference>
<evidence type="ECO:0000256" key="1">
    <source>
        <dbReference type="SAM" id="MobiDB-lite"/>
    </source>
</evidence>
<evidence type="ECO:0000313" key="4">
    <source>
        <dbReference type="Proteomes" id="UP001356095"/>
    </source>
</evidence>
<feature type="compositionally biased region" description="Low complexity" evidence="1">
    <location>
        <begin position="9"/>
        <end position="25"/>
    </location>
</feature>
<evidence type="ECO:0000259" key="2">
    <source>
        <dbReference type="Pfam" id="PF00975"/>
    </source>
</evidence>
<accession>A0ABU7KDF1</accession>
<reference evidence="3 4" key="1">
    <citation type="submission" date="2023-08" db="EMBL/GenBank/DDBJ databases">
        <authorList>
            <person name="Girao M."/>
            <person name="Carvalho M.F."/>
        </authorList>
    </citation>
    <scope>NUCLEOTIDE SEQUENCE [LARGE SCALE GENOMIC DNA]</scope>
    <source>
        <strain evidence="3 4">CT-R113</strain>
    </source>
</reference>
<evidence type="ECO:0000313" key="3">
    <source>
        <dbReference type="EMBL" id="MEE2040264.1"/>
    </source>
</evidence>
<gene>
    <name evidence="3" type="ORF">Q8791_23895</name>
</gene>
<sequence length="410" mass="44822">MSTTEEQAAEALQAAPPIILEPGPRTTDRIPPPPDDVWELPHGTAWVYHGEGNGQLTRPVLMADGFSAGPSDLGFTWDQLEFGPYPLLSELRRRGRDVVLVGYHERSASILHNAETVIAAVIETIDRRAGEHPLTVGGFSMGGLVTRYALAKMETVGIEHQTQLYYSYDSPHNGAWIPLSLQAFAHYTKKLDPRFSDQINSPAAQELLSKHIESWQDKPETSEQRLAFLRALEEVGNWPRARETRLIALANGPDSGVGNGVEPGVEAVIGKGLAVTGTELRTQPEGDDQLAAKLRVVTLPSRQIRTSELPDLDGAPGGTLPGFGILADALNALPAWLGFKVDNPVREHCFVPAVSAVSLREPAAREDLYTPISEEELEETPFHAVKFASQSETHTLVTEELSTWFIDQLP</sequence>
<dbReference type="Proteomes" id="UP001356095">
    <property type="component" value="Unassembled WGS sequence"/>
</dbReference>
<organism evidence="3 4">
    <name type="scientific">Nocardiopsis codii</name>
    <dbReference type="NCBI Taxonomy" id="3065942"/>
    <lineage>
        <taxon>Bacteria</taxon>
        <taxon>Bacillati</taxon>
        <taxon>Actinomycetota</taxon>
        <taxon>Actinomycetes</taxon>
        <taxon>Streptosporangiales</taxon>
        <taxon>Nocardiopsidaceae</taxon>
        <taxon>Nocardiopsis</taxon>
    </lineage>
</organism>
<keyword evidence="4" id="KW-1185">Reference proteome</keyword>
<dbReference type="InterPro" id="IPR029058">
    <property type="entry name" value="AB_hydrolase_fold"/>
</dbReference>
<dbReference type="Pfam" id="PF00975">
    <property type="entry name" value="Thioesterase"/>
    <property type="match status" value="1"/>
</dbReference>
<dbReference type="SUPFAM" id="SSF53474">
    <property type="entry name" value="alpha/beta-Hydrolases"/>
    <property type="match status" value="1"/>
</dbReference>
<feature type="domain" description="Thioesterase" evidence="2">
    <location>
        <begin position="91"/>
        <end position="158"/>
    </location>
</feature>
<dbReference type="RefSeq" id="WP_330094032.1">
    <property type="nucleotide sequence ID" value="NZ_JAUZMY010000027.1"/>
</dbReference>